<dbReference type="Pfam" id="PF19263">
    <property type="entry name" value="DUF5906"/>
    <property type="match status" value="1"/>
</dbReference>
<evidence type="ECO:0000313" key="2">
    <source>
        <dbReference type="EMBL" id="TVO53835.1"/>
    </source>
</evidence>
<accession>A0A557QLQ1</accession>
<dbReference type="Gene3D" id="3.40.50.300">
    <property type="entry name" value="P-loop containing nucleotide triphosphate hydrolases"/>
    <property type="match status" value="1"/>
</dbReference>
<proteinExistence type="predicted"/>
<dbReference type="InterPro" id="IPR034154">
    <property type="entry name" value="TOPRIM_DnaG/twinkle"/>
</dbReference>
<evidence type="ECO:0000313" key="3">
    <source>
        <dbReference type="Proteomes" id="UP000319502"/>
    </source>
</evidence>
<keyword evidence="3" id="KW-1185">Reference proteome</keyword>
<gene>
    <name evidence="2" type="ORF">FHP91_13640</name>
</gene>
<dbReference type="InterPro" id="IPR045455">
    <property type="entry name" value="NrS-1_pol-like_helicase"/>
</dbReference>
<dbReference type="AlphaFoldDB" id="A0A557QLQ1"/>
<organism evidence="2 3">
    <name type="scientific">Denitromonas halophila</name>
    <dbReference type="NCBI Taxonomy" id="1629404"/>
    <lineage>
        <taxon>Bacteria</taxon>
        <taxon>Pseudomonadati</taxon>
        <taxon>Pseudomonadota</taxon>
        <taxon>Betaproteobacteria</taxon>
        <taxon>Rhodocyclales</taxon>
        <taxon>Zoogloeaceae</taxon>
        <taxon>Denitromonas</taxon>
    </lineage>
</organism>
<dbReference type="CDD" id="cd01029">
    <property type="entry name" value="TOPRIM_primases"/>
    <property type="match status" value="1"/>
</dbReference>
<dbReference type="SUPFAM" id="SSF52540">
    <property type="entry name" value="P-loop containing nucleoside triphosphate hydrolases"/>
    <property type="match status" value="1"/>
</dbReference>
<sequence>MAINYDSVLNQLRGHGLLVDAFEADGKTHRCKIEGSRDKPGWYLLREITLERGDKAIVGAFGVWRGTDNGSTKVDMKLPDLTPEQKKAIRDQMRADQKRVEAQRAGEAARASKRARAMWSKLSDHGECDYLPRKGVAGHGVRYTPTGAMAVPMMDNAGQVWGLQFILGGKSHANRIQRIGRDKEYWPKGHIKRGHYHLIGLPIWLCLVAEGYATAASLHEATGLPVAVAFDAGNIGPVVEQLRDRFRSVKFIVCADDDQFGGCQFRDAAGKRCNHPIDLSDNSPTCPSCGNEHKVGNAGTTSAATAAMACADRVQWIKPKFADPDARRAAFFDNGGKLSDFNDLHATDGLAAVRDQVEAALRQFGWAPPARTPRAIETEGGGDSSGRRGAVSMLGLDDIVDRFIHIDDNTGDFVFDTWTKCVVKRTKVVAMLPPRIRWDHVKDHPVWNTRAVYIDQIGFDPAGEDANILCNRWDGWPTKPAEGSCERLLELLGYLCSAEQNGAEVYEWVLRWLAYPIQHPGAKLHSAIVVHGPQGTGKSRFFESYARIYGDYSLVLNQGAIEDKFNADWTERKLFIVADEIVARSDMYHLKNQLKGFITGEWVRVNPKNVAAHRERNHMNLVFLSNEKQPVVLENDDRRHLVIWTPPALSRDYFDEIDAEINAGGIAALHSYLLQIPLGDFKPWTRPPMTRSKQQLIDINRESVDRFLSDWQSGDIDGLPFCPCGSSDLYAAYLQWCRREGVKVPRESNQFGGHLDKLQGWQKGHRDRYTTCHYDGGTKRQRMVIPPDEAMRTPPWNAKGPDGYAKPLNKSQTQWLTDSYFAFNVAVTGGQP</sequence>
<dbReference type="Proteomes" id="UP000319502">
    <property type="component" value="Unassembled WGS sequence"/>
</dbReference>
<protein>
    <submittedName>
        <fullName evidence="2">Toprim domain-containing protein</fullName>
    </submittedName>
</protein>
<reference evidence="2 3" key="1">
    <citation type="submission" date="2019-07" db="EMBL/GenBank/DDBJ databases">
        <title>The pathways for chlorine oxyanion respiration interact through the shared metabolite chlorate.</title>
        <authorList>
            <person name="Barnum T.P."/>
            <person name="Cheng Y."/>
            <person name="Hill K.A."/>
            <person name="Lucas L.N."/>
            <person name="Carlson H.K."/>
            <person name="Coates J.D."/>
        </authorList>
    </citation>
    <scope>NUCLEOTIDE SEQUENCE [LARGE SCALE GENOMIC DNA]</scope>
    <source>
        <strain evidence="2 3">SFB-3</strain>
    </source>
</reference>
<dbReference type="EMBL" id="VMNK01000014">
    <property type="protein sequence ID" value="TVO53835.1"/>
    <property type="molecule type" value="Genomic_DNA"/>
</dbReference>
<comment type="caution">
    <text evidence="2">The sequence shown here is derived from an EMBL/GenBank/DDBJ whole genome shotgun (WGS) entry which is preliminary data.</text>
</comment>
<dbReference type="OrthoDB" id="110640at2"/>
<dbReference type="RefSeq" id="WP_144310124.1">
    <property type="nucleotide sequence ID" value="NZ_VMNK01000014.1"/>
</dbReference>
<feature type="domain" description="NrS-1 polymerase-like helicase" evidence="1">
    <location>
        <begin position="531"/>
        <end position="639"/>
    </location>
</feature>
<dbReference type="InterPro" id="IPR027417">
    <property type="entry name" value="P-loop_NTPase"/>
</dbReference>
<evidence type="ECO:0000259" key="1">
    <source>
        <dbReference type="Pfam" id="PF19263"/>
    </source>
</evidence>
<name>A0A557QLQ1_9RHOO</name>